<keyword evidence="1" id="KW-0482">Metalloprotease</keyword>
<protein>
    <recommendedName>
        <fullName evidence="1">Microcystinase C</fullName>
        <shortName evidence="1">MlrC</shortName>
    </recommendedName>
</protein>
<dbReference type="Pfam" id="PF07364">
    <property type="entry name" value="DUF1485"/>
    <property type="match status" value="1"/>
</dbReference>
<sequence length="511" mass="54274">MPAAPRVAIGGFMLESNCHAPVATEAEFRASTYAEGDDILVDLARPAPRMPATLGGFWRAMNDGDPWVPVPLVMTSAGASGSVEQGFFDRVVDQMCQRLQAALPVDAVFLSQHGAAIATVEPDPDGVVFERIRAVVGPDVPIVATLDLHANLSRRMVSEPDALVVYRRNPHVDMAERGADCAAILRRMLGGMRTAKAYAKLPLIPPSVTQNTSEGPYADIIRYAEGLIGGDIVNVSVASGFTSGDTPKAGMSVIVTTAGDPDLADRVARDVATRAWADRARYVPRLTSLEDAVARALAVGRDPSLPPLLFADVADNPGGGGRGNTMWILEAFHRAGVEGCTVGIVNDPELAAEAHALGVGARFEARFNRSETQDFSKPFAAAAEVMALADGTVVGRHGMLVGRTQQLGPSARLRLGGIDVVVVSLRNQLLDPAQIEQVGVDLKTVRSLVVKSRGHFRAGFDEQFDHDRIIEVDVPGLTTPVLAKAGLVNVPRPIFPLDSEVGWAPPKSFVV</sequence>
<keyword evidence="1" id="KW-0378">Hydrolase</keyword>
<evidence type="ECO:0000313" key="4">
    <source>
        <dbReference type="EMBL" id="ROP90631.1"/>
    </source>
</evidence>
<reference evidence="4 5" key="1">
    <citation type="submission" date="2018-11" db="EMBL/GenBank/DDBJ databases">
        <title>Genomic Encyclopedia of Type Strains, Phase IV (KMG-IV): sequencing the most valuable type-strain genomes for metagenomic binning, comparative biology and taxonomic classification.</title>
        <authorList>
            <person name="Goeker M."/>
        </authorList>
    </citation>
    <scope>NUCLEOTIDE SEQUENCE [LARGE SCALE GENOMIC DNA]</scope>
    <source>
        <strain evidence="4 5">DSM 5900</strain>
    </source>
</reference>
<comment type="function">
    <text evidence="1">Involved in peptidolytic degradation of cyclic heptapeptide hepatotoxin microcystin (MC).</text>
</comment>
<keyword evidence="5" id="KW-1185">Reference proteome</keyword>
<comment type="caution">
    <text evidence="4">The sequence shown here is derived from an EMBL/GenBank/DDBJ whole genome shotgun (WGS) entry which is preliminary data.</text>
</comment>
<keyword evidence="1" id="KW-0479">Metal-binding</keyword>
<gene>
    <name evidence="4" type="ORF">EDC65_2483</name>
</gene>
<evidence type="ECO:0000313" key="5">
    <source>
        <dbReference type="Proteomes" id="UP000278222"/>
    </source>
</evidence>
<evidence type="ECO:0000259" key="2">
    <source>
        <dbReference type="Pfam" id="PF07171"/>
    </source>
</evidence>
<dbReference type="Pfam" id="PF07171">
    <property type="entry name" value="MlrC_C"/>
    <property type="match status" value="1"/>
</dbReference>
<accession>A0A3N1LC85</accession>
<feature type="domain" description="Microcystin LR degradation protein MlrC N-terminal" evidence="3">
    <location>
        <begin position="6"/>
        <end position="297"/>
    </location>
</feature>
<dbReference type="GO" id="GO:0008237">
    <property type="term" value="F:metallopeptidase activity"/>
    <property type="evidence" value="ECO:0007669"/>
    <property type="project" value="UniProtKB-KW"/>
</dbReference>
<proteinExistence type="inferred from homology"/>
<dbReference type="Proteomes" id="UP000278222">
    <property type="component" value="Unassembled WGS sequence"/>
</dbReference>
<dbReference type="GO" id="GO:0006508">
    <property type="term" value="P:proteolysis"/>
    <property type="evidence" value="ECO:0007669"/>
    <property type="project" value="UniProtKB-KW"/>
</dbReference>
<dbReference type="EMBL" id="RJKX01000014">
    <property type="protein sequence ID" value="ROP90631.1"/>
    <property type="molecule type" value="Genomic_DNA"/>
</dbReference>
<dbReference type="InterPro" id="IPR009197">
    <property type="entry name" value="MlrC"/>
</dbReference>
<dbReference type="GO" id="GO:0046872">
    <property type="term" value="F:metal ion binding"/>
    <property type="evidence" value="ECO:0007669"/>
    <property type="project" value="UniProtKB-KW"/>
</dbReference>
<dbReference type="RefSeq" id="WP_123690038.1">
    <property type="nucleotide sequence ID" value="NZ_AP019700.1"/>
</dbReference>
<dbReference type="InterPro" id="IPR015995">
    <property type="entry name" value="MlrC_N"/>
</dbReference>
<comment type="cofactor">
    <cofactor evidence="1">
        <name>Zn(2+)</name>
        <dbReference type="ChEBI" id="CHEBI:29105"/>
    </cofactor>
    <text evidence="1">Binds 1 zinc ion per subunit.</text>
</comment>
<keyword evidence="1" id="KW-0645">Protease</keyword>
<name>A0A3N1LC85_9PROT</name>
<feature type="domain" description="Microcystin LR degradation protein MlrC C-terminal" evidence="2">
    <location>
        <begin position="311"/>
        <end position="485"/>
    </location>
</feature>
<organism evidence="4 5">
    <name type="scientific">Stella humosa</name>
    <dbReference type="NCBI Taxonomy" id="94"/>
    <lineage>
        <taxon>Bacteria</taxon>
        <taxon>Pseudomonadati</taxon>
        <taxon>Pseudomonadota</taxon>
        <taxon>Alphaproteobacteria</taxon>
        <taxon>Rhodospirillales</taxon>
        <taxon>Stellaceae</taxon>
        <taxon>Stella</taxon>
    </lineage>
</organism>
<comment type="similarity">
    <text evidence="1">Belongs to the peptidase M81 family.</text>
</comment>
<dbReference type="AlphaFoldDB" id="A0A3N1LC85"/>
<dbReference type="InterPro" id="IPR010799">
    <property type="entry name" value="MlrC_C"/>
</dbReference>
<evidence type="ECO:0000256" key="1">
    <source>
        <dbReference type="PIRNR" id="PIRNR012702"/>
    </source>
</evidence>
<dbReference type="PIRSF" id="PIRSF012702">
    <property type="entry name" value="UCP012702"/>
    <property type="match status" value="1"/>
</dbReference>
<evidence type="ECO:0000259" key="3">
    <source>
        <dbReference type="Pfam" id="PF07364"/>
    </source>
</evidence>
<dbReference type="OrthoDB" id="9782658at2"/>